<dbReference type="AlphaFoldDB" id="A0A9W5TV87"/>
<dbReference type="RefSeq" id="WP_088050548.1">
    <property type="nucleotide sequence ID" value="NZ_BMJD01000004.1"/>
</dbReference>
<reference evidence="1" key="1">
    <citation type="journal article" date="2014" name="Int. J. Syst. Evol. Microbiol.">
        <title>Complete genome sequence of Corynebacterium casei LMG S-19264T (=DSM 44701T), isolated from a smear-ripened cheese.</title>
        <authorList>
            <consortium name="US DOE Joint Genome Institute (JGI-PGF)"/>
            <person name="Walter F."/>
            <person name="Albersmeier A."/>
            <person name="Kalinowski J."/>
            <person name="Ruckert C."/>
        </authorList>
    </citation>
    <scope>NUCLEOTIDE SEQUENCE</scope>
    <source>
        <strain evidence="1">CGMCC 1.15454</strain>
    </source>
</reference>
<dbReference type="EMBL" id="BMJD01000004">
    <property type="protein sequence ID" value="GGB34260.1"/>
    <property type="molecule type" value="Genomic_DNA"/>
</dbReference>
<evidence type="ECO:0000313" key="2">
    <source>
        <dbReference type="Proteomes" id="UP000621492"/>
    </source>
</evidence>
<dbReference type="Proteomes" id="UP000621492">
    <property type="component" value="Unassembled WGS sequence"/>
</dbReference>
<keyword evidence="2" id="KW-1185">Reference proteome</keyword>
<accession>A0A9W5TV87</accession>
<dbReference type="InterPro" id="IPR020994">
    <property type="entry name" value="Uncharacterised_Ca-bd_CcbP"/>
</dbReference>
<name>A0A9W5TV87_9BACI</name>
<dbReference type="Pfam" id="PF11535">
    <property type="entry name" value="Calci_bind_CcbP"/>
    <property type="match status" value="1"/>
</dbReference>
<comment type="caution">
    <text evidence="1">The sequence shown here is derived from an EMBL/GenBank/DDBJ whole genome shotgun (WGS) entry which is preliminary data.</text>
</comment>
<organism evidence="1 2">
    <name type="scientific">Lentibacillus populi</name>
    <dbReference type="NCBI Taxonomy" id="1827502"/>
    <lineage>
        <taxon>Bacteria</taxon>
        <taxon>Bacillati</taxon>
        <taxon>Bacillota</taxon>
        <taxon>Bacilli</taxon>
        <taxon>Bacillales</taxon>
        <taxon>Bacillaceae</taxon>
        <taxon>Lentibacillus</taxon>
    </lineage>
</organism>
<evidence type="ECO:0000313" key="1">
    <source>
        <dbReference type="EMBL" id="GGB34260.1"/>
    </source>
</evidence>
<protein>
    <submittedName>
        <fullName evidence="1">Uncharacterized protein</fullName>
    </submittedName>
</protein>
<reference evidence="1" key="2">
    <citation type="submission" date="2020-09" db="EMBL/GenBank/DDBJ databases">
        <authorList>
            <person name="Sun Q."/>
            <person name="Zhou Y."/>
        </authorList>
    </citation>
    <scope>NUCLEOTIDE SEQUENCE</scope>
    <source>
        <strain evidence="1">CGMCC 1.15454</strain>
    </source>
</reference>
<sequence length="61" mass="7340">MDGTDGNLEKYYHYLQNHLVFPFRASYKEEAGPLSVSKYDVNCLRLDQEMKYEEFYIPRNL</sequence>
<proteinExistence type="predicted"/>
<gene>
    <name evidence="1" type="ORF">GCM10011409_09640</name>
</gene>